<gene>
    <name evidence="1" type="ORF">CU320_09280</name>
</gene>
<evidence type="ECO:0000313" key="1">
    <source>
        <dbReference type="EMBL" id="PJI32387.1"/>
    </source>
</evidence>
<evidence type="ECO:0000313" key="2">
    <source>
        <dbReference type="Proteomes" id="UP000242351"/>
    </source>
</evidence>
<organism evidence="1 2">
    <name type="scientific">Acinetobacter pseudolwoffii</name>
    <dbReference type="NCBI Taxonomy" id="2053287"/>
    <lineage>
        <taxon>Bacteria</taxon>
        <taxon>Pseudomonadati</taxon>
        <taxon>Pseudomonadota</taxon>
        <taxon>Gammaproteobacteria</taxon>
        <taxon>Moraxellales</taxon>
        <taxon>Moraxellaceae</taxon>
        <taxon>Acinetobacter</taxon>
    </lineage>
</organism>
<comment type="caution">
    <text evidence="1">The sequence shown here is derived from an EMBL/GenBank/DDBJ whole genome shotgun (WGS) entry which is preliminary data.</text>
</comment>
<reference evidence="1 2" key="1">
    <citation type="submission" date="2017-11" db="EMBL/GenBank/DDBJ databases">
        <authorList>
            <person name="Han C.G."/>
        </authorList>
    </citation>
    <scope>NUCLEOTIDE SEQUENCE [LARGE SCALE GENOMIC DNA]</scope>
    <source>
        <strain evidence="1 2">ANC 5347</strain>
    </source>
</reference>
<dbReference type="Proteomes" id="UP000242351">
    <property type="component" value="Unassembled WGS sequence"/>
</dbReference>
<dbReference type="EMBL" id="PGOZ01000010">
    <property type="protein sequence ID" value="PJI32387.1"/>
    <property type="molecule type" value="Genomic_DNA"/>
</dbReference>
<reference evidence="1 2" key="2">
    <citation type="submission" date="2017-12" db="EMBL/GenBank/DDBJ databases">
        <title>Revising the taxonomy of the Acinetobacter lwoffii group: the description of Acinetobacter pseudolwoffii sp. nov. and emended description of Acinetobacter lwoffii.</title>
        <authorList>
            <person name="Nemec A."/>
        </authorList>
    </citation>
    <scope>NUCLEOTIDE SEQUENCE [LARGE SCALE GENOMIC DNA]</scope>
    <source>
        <strain evidence="1 2">ANC 5347</strain>
    </source>
</reference>
<accession>A0A2H9UL18</accession>
<dbReference type="AlphaFoldDB" id="A0A2H9UL18"/>
<sequence length="65" mass="7936">MMSLSIFILELFSLFTFLKLKFYNKIKSGDDALFFSINFNQYGNEVKKRQYVNKYILFKKTIREY</sequence>
<protein>
    <submittedName>
        <fullName evidence="1">Uncharacterized protein</fullName>
    </submittedName>
</protein>
<proteinExistence type="predicted"/>
<name>A0A2H9UL18_9GAMM</name>